<organism evidence="5 6">
    <name type="scientific">Hyaloperonospora brassicae</name>
    <name type="common">Brassica downy mildew</name>
    <name type="synonym">Peronospora brassicae</name>
    <dbReference type="NCBI Taxonomy" id="162125"/>
    <lineage>
        <taxon>Eukaryota</taxon>
        <taxon>Sar</taxon>
        <taxon>Stramenopiles</taxon>
        <taxon>Oomycota</taxon>
        <taxon>Peronosporomycetes</taxon>
        <taxon>Peronosporales</taxon>
        <taxon>Peronosporaceae</taxon>
        <taxon>Hyaloperonospora</taxon>
    </lineage>
</organism>
<feature type="compositionally biased region" description="Low complexity" evidence="2">
    <location>
        <begin position="69"/>
        <end position="80"/>
    </location>
</feature>
<feature type="coiled-coil region" evidence="1">
    <location>
        <begin position="815"/>
        <end position="842"/>
    </location>
</feature>
<dbReference type="InterPro" id="IPR001202">
    <property type="entry name" value="WW_dom"/>
</dbReference>
<proteinExistence type="predicted"/>
<dbReference type="Pfam" id="PF00169">
    <property type="entry name" value="PH"/>
    <property type="match status" value="1"/>
</dbReference>
<feature type="domain" description="WW" evidence="4">
    <location>
        <begin position="370"/>
        <end position="404"/>
    </location>
</feature>
<feature type="compositionally biased region" description="Acidic residues" evidence="2">
    <location>
        <begin position="86"/>
        <end position="98"/>
    </location>
</feature>
<feature type="coiled-coil region" evidence="1">
    <location>
        <begin position="576"/>
        <end position="613"/>
    </location>
</feature>
<feature type="compositionally biased region" description="Polar residues" evidence="2">
    <location>
        <begin position="1000"/>
        <end position="1009"/>
    </location>
</feature>
<evidence type="ECO:0000259" key="3">
    <source>
        <dbReference type="PROSITE" id="PS50003"/>
    </source>
</evidence>
<evidence type="ECO:0000313" key="5">
    <source>
        <dbReference type="EMBL" id="CAI5731043.1"/>
    </source>
</evidence>
<feature type="region of interest" description="Disordered" evidence="2">
    <location>
        <begin position="306"/>
        <end position="335"/>
    </location>
</feature>
<evidence type="ECO:0008006" key="7">
    <source>
        <dbReference type="Google" id="ProtNLM"/>
    </source>
</evidence>
<dbReference type="CDD" id="cd00201">
    <property type="entry name" value="WW"/>
    <property type="match status" value="1"/>
</dbReference>
<keyword evidence="6" id="KW-1185">Reference proteome</keyword>
<feature type="region of interest" description="Disordered" evidence="2">
    <location>
        <begin position="1000"/>
        <end position="1028"/>
    </location>
</feature>
<dbReference type="PROSITE" id="PS50020">
    <property type="entry name" value="WW_DOMAIN_2"/>
    <property type="match status" value="1"/>
</dbReference>
<dbReference type="Gene3D" id="2.30.29.30">
    <property type="entry name" value="Pleckstrin-homology domain (PH domain)/Phosphotyrosine-binding domain (PTB)"/>
    <property type="match status" value="1"/>
</dbReference>
<evidence type="ECO:0000259" key="4">
    <source>
        <dbReference type="PROSITE" id="PS50020"/>
    </source>
</evidence>
<dbReference type="InterPro" id="IPR011993">
    <property type="entry name" value="PH-like_dom_sf"/>
</dbReference>
<dbReference type="InterPro" id="IPR001849">
    <property type="entry name" value="PH_domain"/>
</dbReference>
<dbReference type="PROSITE" id="PS50003">
    <property type="entry name" value="PH_DOMAIN"/>
    <property type="match status" value="1"/>
</dbReference>
<feature type="region of interest" description="Disordered" evidence="2">
    <location>
        <begin position="1160"/>
        <end position="1187"/>
    </location>
</feature>
<keyword evidence="1" id="KW-0175">Coiled coil</keyword>
<dbReference type="SUPFAM" id="SSF50729">
    <property type="entry name" value="PH domain-like"/>
    <property type="match status" value="1"/>
</dbReference>
<dbReference type="AlphaFoldDB" id="A0AAV0U5U5"/>
<feature type="region of interest" description="Disordered" evidence="2">
    <location>
        <begin position="62"/>
        <end position="98"/>
    </location>
</feature>
<feature type="region of interest" description="Disordered" evidence="2">
    <location>
        <begin position="950"/>
        <end position="973"/>
    </location>
</feature>
<dbReference type="SMART" id="SM00233">
    <property type="entry name" value="PH"/>
    <property type="match status" value="1"/>
</dbReference>
<evidence type="ECO:0000256" key="2">
    <source>
        <dbReference type="SAM" id="MobiDB-lite"/>
    </source>
</evidence>
<evidence type="ECO:0000313" key="6">
    <source>
        <dbReference type="Proteomes" id="UP001162031"/>
    </source>
</evidence>
<protein>
    <recommendedName>
        <fullName evidence="7">PH domain-containing protein</fullName>
    </recommendedName>
</protein>
<gene>
    <name evidence="5" type="ORF">HBR001_LOCUS5055</name>
</gene>
<feature type="coiled-coil region" evidence="1">
    <location>
        <begin position="658"/>
        <end position="685"/>
    </location>
</feature>
<sequence length="1200" mass="132313">MEQNARPEADAAQTTRCLDALSPEAADVVAGSDALRAEQVQDEETELAADQAEAVAPALEIENDRAGDDAAAGDDVVRAVQVGTAEESDGDDEQRDVDVDEDVADVEKCLSAEETADTVDTQFVAASENTGVEDERNGAVGELAAAPVATQEAVHAVHEVESSDVWKRECDGATQAKLSLDGGDWMAAANGAEEGADQDVGKLNDPLTFVTLEPCGNMAQERMKVEGYSELALPSGADAVDGLTRASGVAGYRSVAELAVASPEGALRFPQKVAPDSPAVRHVLPGSAADQSTEDVTDFAALDVDMESESDDQDESEETTEHGEHATITAVTDSAEKVTPVDANLEAVLEKIRTKLSCKTVEVLESGEILALPKGWSTRQSKSNDGKTYYVSPYGHTQWLRPPMKTGVIYNWVHEIEVTFGHGRLGLNLKQIAGVPGTVFTDLQVHIAEIYKLPNGMASPAEIYNWSMKPEKRLAVNMRVTMMNGIPLTGYTYSEVLELLARLVRPVRIKFADITKGIVGRVEEEALLEETEEVKEARAARLMQNSLRKEYFQVLVCSELQKQVWAATDRHMYLKRLEMEKKCEIMETQVERVQQHQESLRKERENLIQEERLLTVMIEKLDKQAAGEIESPEVLRTAELVRRSMELEKDVTDLIAENSALRSARAETEQTLDSLQNELDKYGDLGMEDPSGHQEIKFFSPAFLGSMVHRGSIDTRAVDAREQLLIKVKAQCDHLAEEIKMEEERTRFVESEIYQFRNQMDVAAAAVKREDAFISGERPPQLIFLENKIALLRKSLRETVAGIAQANRSGDQQQADNLSLRRADLKDDLKVAMDEMLRMQNDLQVFFDVDQGKNVVLQPADSSIDTIDIDEAPQRRLSESMRLQTKLGKLQTKLHETVAELAKAAGDENEVRKSELSKHRLQLKDEMKVVQDQFQALTNGTLNVVANATEPQSRSTVAGPPSQQEVARRNTVGSRVSVSGLRSSFGGRVSMFGAQIVQGVSRQSASAQRGSERLEPDYGRDSNNGASISSFMQDANQIGLLPRMSGILRKHATHSNEKGAFGNMSLRGVRERWCNIEPDGYLRYYKREGDREPRGAIPLKHKSLEILYGKDVGKPHEFMICSPTQQTRMLAKNQEEMLQWVKVLGLAHAYFRQRFNDGRKAPGSVSSSTGSAADQPANAASPETADAELAYRNKRATLGF</sequence>
<feature type="compositionally biased region" description="Basic and acidic residues" evidence="2">
    <location>
        <begin position="1010"/>
        <end position="1020"/>
    </location>
</feature>
<feature type="compositionally biased region" description="Polar residues" evidence="2">
    <location>
        <begin position="950"/>
        <end position="965"/>
    </location>
</feature>
<name>A0AAV0U5U5_HYABA</name>
<reference evidence="5" key="1">
    <citation type="submission" date="2022-12" db="EMBL/GenBank/DDBJ databases">
        <authorList>
            <person name="Webb A."/>
        </authorList>
    </citation>
    <scope>NUCLEOTIDE SEQUENCE</scope>
    <source>
        <strain evidence="5">Hp1</strain>
    </source>
</reference>
<feature type="domain" description="PH" evidence="3">
    <location>
        <begin position="1041"/>
        <end position="1149"/>
    </location>
</feature>
<dbReference type="EMBL" id="CANTFL010001075">
    <property type="protein sequence ID" value="CAI5731043.1"/>
    <property type="molecule type" value="Genomic_DNA"/>
</dbReference>
<evidence type="ECO:0000256" key="1">
    <source>
        <dbReference type="SAM" id="Coils"/>
    </source>
</evidence>
<feature type="compositionally biased region" description="Acidic residues" evidence="2">
    <location>
        <begin position="306"/>
        <end position="318"/>
    </location>
</feature>
<dbReference type="Proteomes" id="UP001162031">
    <property type="component" value="Unassembled WGS sequence"/>
</dbReference>
<comment type="caution">
    <text evidence="5">The sequence shown here is derived from an EMBL/GenBank/DDBJ whole genome shotgun (WGS) entry which is preliminary data.</text>
</comment>
<accession>A0AAV0U5U5</accession>